<keyword evidence="5" id="KW-1185">Reference proteome</keyword>
<evidence type="ECO:0000313" key="5">
    <source>
        <dbReference type="Proteomes" id="UP001595685"/>
    </source>
</evidence>
<dbReference type="Proteomes" id="UP001595685">
    <property type="component" value="Unassembled WGS sequence"/>
</dbReference>
<dbReference type="PANTHER" id="PTHR46401">
    <property type="entry name" value="GLYCOSYLTRANSFERASE WBBK-RELATED"/>
    <property type="match status" value="1"/>
</dbReference>
<dbReference type="InterPro" id="IPR028098">
    <property type="entry name" value="Glyco_trans_4-like_N"/>
</dbReference>
<proteinExistence type="predicted"/>
<gene>
    <name evidence="4" type="ORF">ACFOLH_18750</name>
</gene>
<keyword evidence="1" id="KW-0328">Glycosyltransferase</keyword>
<dbReference type="SUPFAM" id="SSF53756">
    <property type="entry name" value="UDP-Glycosyltransferase/glycogen phosphorylase"/>
    <property type="match status" value="1"/>
</dbReference>
<dbReference type="Pfam" id="PF13692">
    <property type="entry name" value="Glyco_trans_1_4"/>
    <property type="match status" value="1"/>
</dbReference>
<comment type="caution">
    <text evidence="4">The sequence shown here is derived from an EMBL/GenBank/DDBJ whole genome shotgun (WGS) entry which is preliminary data.</text>
</comment>
<dbReference type="PANTHER" id="PTHR46401:SF2">
    <property type="entry name" value="GLYCOSYLTRANSFERASE WBBK-RELATED"/>
    <property type="match status" value="1"/>
</dbReference>
<sequence length="377" mass="40113">MRLAVDATPLLGRPSGIGRYTRSLLEALALLPGAPEPVLTLFSLRAQVPDPPDRTSPAPRRLPARLLHPAWSRTPWPPVEWLTGPVDVFHATNFVLPPTRRAAGVVTVHDLSFVHHATTVDSAVTAYRRLVPRSLERADAVVTVTHAMKAEICAEYGVAPDSVTVAHLGVDPGWALASPPPAAGTPGGTRPEGLPERYVLFTGNLEPRKNLATLVRAHARARAQQPDVPPLVLVGPPGWGDVWGDAAPPGPPDVVQLGYLPEPVLRSVVAGASALVMPSVYEGFGLPVLEAMACRTPVLASDVAALAEVAGGHARLVPPMDEDAWAQALVDLPDPSPERLDAAREHALSFTWEATARTHLEVFRSAAARRGTHRMPG</sequence>
<dbReference type="CDD" id="cd03809">
    <property type="entry name" value="GT4_MtfB-like"/>
    <property type="match status" value="1"/>
</dbReference>
<evidence type="ECO:0000259" key="3">
    <source>
        <dbReference type="Pfam" id="PF13439"/>
    </source>
</evidence>
<name>A0ABV7WKH7_9MICO</name>
<evidence type="ECO:0000256" key="2">
    <source>
        <dbReference type="ARBA" id="ARBA00022679"/>
    </source>
</evidence>
<dbReference type="EMBL" id="JBHRWW010000022">
    <property type="protein sequence ID" value="MFC3690393.1"/>
    <property type="molecule type" value="Genomic_DNA"/>
</dbReference>
<evidence type="ECO:0000313" key="4">
    <source>
        <dbReference type="EMBL" id="MFC3690393.1"/>
    </source>
</evidence>
<dbReference type="RefSeq" id="WP_340295691.1">
    <property type="nucleotide sequence ID" value="NZ_JBBEOI010000281.1"/>
</dbReference>
<protein>
    <submittedName>
        <fullName evidence="4">Glycosyltransferase family 4 protein</fullName>
    </submittedName>
</protein>
<keyword evidence="2" id="KW-0808">Transferase</keyword>
<organism evidence="4 5">
    <name type="scientific">Aquipuribacter hungaricus</name>
    <dbReference type="NCBI Taxonomy" id="545624"/>
    <lineage>
        <taxon>Bacteria</taxon>
        <taxon>Bacillati</taxon>
        <taxon>Actinomycetota</taxon>
        <taxon>Actinomycetes</taxon>
        <taxon>Micrococcales</taxon>
        <taxon>Intrasporangiaceae</taxon>
        <taxon>Aquipuribacter</taxon>
    </lineage>
</organism>
<dbReference type="Pfam" id="PF13439">
    <property type="entry name" value="Glyco_transf_4"/>
    <property type="match status" value="1"/>
</dbReference>
<accession>A0ABV7WKH7</accession>
<feature type="domain" description="Glycosyltransferase subfamily 4-like N-terminal" evidence="3">
    <location>
        <begin position="15"/>
        <end position="172"/>
    </location>
</feature>
<reference evidence="5" key="1">
    <citation type="journal article" date="2019" name="Int. J. Syst. Evol. Microbiol.">
        <title>The Global Catalogue of Microorganisms (GCM) 10K type strain sequencing project: providing services to taxonomists for standard genome sequencing and annotation.</title>
        <authorList>
            <consortium name="The Broad Institute Genomics Platform"/>
            <consortium name="The Broad Institute Genome Sequencing Center for Infectious Disease"/>
            <person name="Wu L."/>
            <person name="Ma J."/>
        </authorList>
    </citation>
    <scope>NUCLEOTIDE SEQUENCE [LARGE SCALE GENOMIC DNA]</scope>
    <source>
        <strain evidence="5">NCAIM B.02333</strain>
    </source>
</reference>
<dbReference type="Gene3D" id="3.40.50.2000">
    <property type="entry name" value="Glycogen Phosphorylase B"/>
    <property type="match status" value="2"/>
</dbReference>
<evidence type="ECO:0000256" key="1">
    <source>
        <dbReference type="ARBA" id="ARBA00022676"/>
    </source>
</evidence>